<proteinExistence type="predicted"/>
<dbReference type="InterPro" id="IPR053738">
    <property type="entry name" value="Lambda_capsid_assembly"/>
</dbReference>
<sequence>MAVNRPFPVNPVLTAVAIGYSNPANTLIADLVLPRVPVGSESFKWQEYSLADGFSVPETLVGRKGRPNRIEVDAKEKDDSTNDYGLDGEVPIGDIREAERQRAAGISNYDPRARLVATLTNKLLLAREIRVAGIIHNSSSYVAGRKVLLSGGSQFSDYANSDPIEVLKAAIDGTLIFRANTLVMGQAVWSKLSSHPVLVNAIRGNLTNKGIITREELARLLEIKRVLVGESFLDSAKKGQTASLARVWGKHIAALYLDPAATNTDGVTFGFTAQVGTRIAGNIVDPDIGLEGGERVRSGEKVKELIVAPDVGYFIENAVA</sequence>
<gene>
    <name evidence="1" type="ORF">DNX69_10830</name>
</gene>
<dbReference type="Proteomes" id="UP000248134">
    <property type="component" value="Unassembled WGS sequence"/>
</dbReference>
<evidence type="ECO:0000313" key="2">
    <source>
        <dbReference type="Proteomes" id="UP000248134"/>
    </source>
</evidence>
<organism evidence="1 2">
    <name type="scientific">Rhodopseudomonas palustris</name>
    <dbReference type="NCBI Taxonomy" id="1076"/>
    <lineage>
        <taxon>Bacteria</taxon>
        <taxon>Pseudomonadati</taxon>
        <taxon>Pseudomonadota</taxon>
        <taxon>Alphaproteobacteria</taxon>
        <taxon>Hyphomicrobiales</taxon>
        <taxon>Nitrobacteraceae</taxon>
        <taxon>Rhodopseudomonas</taxon>
    </lineage>
</organism>
<accession>A0A323UJE2</accession>
<name>A0A323UJE2_RHOPL</name>
<dbReference type="AlphaFoldDB" id="A0A323UJE2"/>
<evidence type="ECO:0000313" key="1">
    <source>
        <dbReference type="EMBL" id="PZA12461.1"/>
    </source>
</evidence>
<protein>
    <submittedName>
        <fullName evidence="1">Capsid protein</fullName>
    </submittedName>
</protein>
<reference evidence="1 2" key="1">
    <citation type="submission" date="2018-06" db="EMBL/GenBank/DDBJ databases">
        <title>Draft Whole-Genome Sequence of the purple photosynthetic bacterium Rhodospeudomonas palustris XCP.</title>
        <authorList>
            <person name="Rayyan A."/>
            <person name="Meyer T.E."/>
            <person name="Kyndt J.A."/>
        </authorList>
    </citation>
    <scope>NUCLEOTIDE SEQUENCE [LARGE SCALE GENOMIC DNA]</scope>
    <source>
        <strain evidence="1 2">XCP</strain>
    </source>
</reference>
<dbReference type="OrthoDB" id="572526at2"/>
<dbReference type="EMBL" id="QKQS01000013">
    <property type="protein sequence ID" value="PZA12461.1"/>
    <property type="molecule type" value="Genomic_DNA"/>
</dbReference>
<comment type="caution">
    <text evidence="1">The sequence shown here is derived from an EMBL/GenBank/DDBJ whole genome shotgun (WGS) entry which is preliminary data.</text>
</comment>
<dbReference type="Gene3D" id="3.90.1690.10">
    <property type="entry name" value="phage-related protein like domain"/>
    <property type="match status" value="1"/>
</dbReference>
<dbReference type="RefSeq" id="WP_110785959.1">
    <property type="nucleotide sequence ID" value="NZ_QKQS01000013.1"/>
</dbReference>